<keyword evidence="5" id="KW-1185">Reference proteome</keyword>
<evidence type="ECO:0000256" key="1">
    <source>
        <dbReference type="ARBA" id="ARBA00022857"/>
    </source>
</evidence>
<name>Q1K237_DESA6</name>
<dbReference type="Pfam" id="PF13602">
    <property type="entry name" value="ADH_zinc_N_2"/>
    <property type="match status" value="1"/>
</dbReference>
<comment type="caution">
    <text evidence="4">The sequence shown here is derived from an EMBL/GenBank/DDBJ whole genome shotgun (WGS) entry which is preliminary data.</text>
</comment>
<accession>Q1K237</accession>
<dbReference type="GO" id="GO:0070402">
    <property type="term" value="F:NADPH binding"/>
    <property type="evidence" value="ECO:0007669"/>
    <property type="project" value="TreeGrafter"/>
</dbReference>
<dbReference type="AlphaFoldDB" id="Q1K237"/>
<dbReference type="GO" id="GO:0016651">
    <property type="term" value="F:oxidoreductase activity, acting on NAD(P)H"/>
    <property type="evidence" value="ECO:0007669"/>
    <property type="project" value="TreeGrafter"/>
</dbReference>
<dbReference type="SMART" id="SM00829">
    <property type="entry name" value="PKS_ER"/>
    <property type="match status" value="1"/>
</dbReference>
<dbReference type="InterPro" id="IPR020843">
    <property type="entry name" value="ER"/>
</dbReference>
<evidence type="ECO:0000256" key="2">
    <source>
        <dbReference type="ARBA" id="ARBA00023002"/>
    </source>
</evidence>
<reference evidence="4" key="2">
    <citation type="submission" date="2006-05" db="EMBL/GenBank/DDBJ databases">
        <title>Sequencing of the draft genome and assembly of Desulfuromonas acetoxidans DSM 684.</title>
        <authorList>
            <consortium name="US DOE Joint Genome Institute (JGI-PGF)"/>
            <person name="Copeland A."/>
            <person name="Lucas S."/>
            <person name="Lapidus A."/>
            <person name="Barry K."/>
            <person name="Detter J.C."/>
            <person name="Glavina del Rio T."/>
            <person name="Hammon N."/>
            <person name="Israni S."/>
            <person name="Dalin E."/>
            <person name="Tice H."/>
            <person name="Bruce D."/>
            <person name="Pitluck S."/>
            <person name="Richardson P."/>
        </authorList>
    </citation>
    <scope>NUCLEOTIDE SEQUENCE [LARGE SCALE GENOMIC DNA]</scope>
    <source>
        <strain evidence="4">DSM 684</strain>
    </source>
</reference>
<proteinExistence type="predicted"/>
<dbReference type="Pfam" id="PF08240">
    <property type="entry name" value="ADH_N"/>
    <property type="match status" value="1"/>
</dbReference>
<dbReference type="InterPro" id="IPR013154">
    <property type="entry name" value="ADH-like_N"/>
</dbReference>
<evidence type="ECO:0000313" key="4">
    <source>
        <dbReference type="EMBL" id="EAT16602.1"/>
    </source>
</evidence>
<dbReference type="InterPro" id="IPR011032">
    <property type="entry name" value="GroES-like_sf"/>
</dbReference>
<dbReference type="RefSeq" id="WP_005998628.1">
    <property type="nucleotide sequence ID" value="NZ_AAEW02000004.1"/>
</dbReference>
<dbReference type="SUPFAM" id="SSF51735">
    <property type="entry name" value="NAD(P)-binding Rossmann-fold domains"/>
    <property type="match status" value="1"/>
</dbReference>
<reference evidence="4" key="1">
    <citation type="submission" date="2006-05" db="EMBL/GenBank/DDBJ databases">
        <title>Annotation of the draft genome assembly of Desulfuromonas acetoxidans DSM 684.</title>
        <authorList>
            <consortium name="US DOE Joint Genome Institute (JGI-ORNL)"/>
            <person name="Larimer F."/>
            <person name="Land M."/>
            <person name="Hauser L."/>
        </authorList>
    </citation>
    <scope>NUCLEOTIDE SEQUENCE [LARGE SCALE GENOMIC DNA]</scope>
    <source>
        <strain evidence="4">DSM 684</strain>
    </source>
</reference>
<dbReference type="PANTHER" id="PTHR48106">
    <property type="entry name" value="QUINONE OXIDOREDUCTASE PIG3-RELATED"/>
    <property type="match status" value="1"/>
</dbReference>
<dbReference type="OrthoDB" id="9808651at2"/>
<organism evidence="4 5">
    <name type="scientific">Desulfuromonas acetoxidans (strain DSM 684 / 11070)</name>
    <dbReference type="NCBI Taxonomy" id="281689"/>
    <lineage>
        <taxon>Bacteria</taxon>
        <taxon>Pseudomonadati</taxon>
        <taxon>Thermodesulfobacteriota</taxon>
        <taxon>Desulfuromonadia</taxon>
        <taxon>Desulfuromonadales</taxon>
        <taxon>Desulfuromonadaceae</taxon>
        <taxon>Desulfuromonas</taxon>
    </lineage>
</organism>
<feature type="domain" description="Enoyl reductase (ER)" evidence="3">
    <location>
        <begin position="13"/>
        <end position="321"/>
    </location>
</feature>
<dbReference type="EMBL" id="AAEW02000004">
    <property type="protein sequence ID" value="EAT16602.1"/>
    <property type="molecule type" value="Genomic_DNA"/>
</dbReference>
<keyword evidence="2" id="KW-0560">Oxidoreductase</keyword>
<sequence length="323" mass="35046">MMKAIVFEHPGHAEEVLELRDMDSPTPEAHQLLIRVSKRPIHPADLMFIAGRYRVTPQFPQVAGFDGVGTIAAIGSDVTGFNIADRVAFRSPGSWAEYAVAPATKVYPVPDTITDEIACQFPLNPLTAWGLLDSCALRPGDRLLITAGNSGVARLLTAIALSQGFEPFLLIRENNGSHVVKNSDQRILATGASVQQALQVLSSDLKFQGIVDAVGGPSTLALIEVIAPGGHLITYGLLDDAPITLKSSIVLFKNLRWYGFGVDDWLNRMSSEQLDQAKQALWSLLGNTPELLPVIGSFRLDQWPTAIEAWEQNTQPGKILLCS</sequence>
<dbReference type="PANTHER" id="PTHR48106:SF18">
    <property type="entry name" value="QUINONE OXIDOREDUCTASE PIG3"/>
    <property type="match status" value="1"/>
</dbReference>
<protein>
    <submittedName>
        <fullName evidence="4">Alcohol dehydrogenase GroES-like</fullName>
    </submittedName>
</protein>
<evidence type="ECO:0000259" key="3">
    <source>
        <dbReference type="SMART" id="SM00829"/>
    </source>
</evidence>
<dbReference type="Gene3D" id="3.90.180.10">
    <property type="entry name" value="Medium-chain alcohol dehydrogenases, catalytic domain"/>
    <property type="match status" value="1"/>
</dbReference>
<dbReference type="Proteomes" id="UP000005695">
    <property type="component" value="Unassembled WGS sequence"/>
</dbReference>
<dbReference type="Gene3D" id="3.40.50.720">
    <property type="entry name" value="NAD(P)-binding Rossmann-like Domain"/>
    <property type="match status" value="1"/>
</dbReference>
<dbReference type="SUPFAM" id="SSF50129">
    <property type="entry name" value="GroES-like"/>
    <property type="match status" value="1"/>
</dbReference>
<dbReference type="CDD" id="cd05282">
    <property type="entry name" value="ETR_like"/>
    <property type="match status" value="1"/>
</dbReference>
<evidence type="ECO:0000313" key="5">
    <source>
        <dbReference type="Proteomes" id="UP000005695"/>
    </source>
</evidence>
<dbReference type="InterPro" id="IPR036291">
    <property type="entry name" value="NAD(P)-bd_dom_sf"/>
</dbReference>
<gene>
    <name evidence="4" type="ORF">Dace_2697</name>
</gene>
<keyword evidence="1" id="KW-0521">NADP</keyword>